<keyword evidence="8 11" id="KW-0067">ATP-binding</keyword>
<name>A0A845QYR0_9CLOT</name>
<dbReference type="FunFam" id="3.40.50.300:FF:000225">
    <property type="entry name" value="Thymidylate kinase"/>
    <property type="match status" value="1"/>
</dbReference>
<evidence type="ECO:0000256" key="5">
    <source>
        <dbReference type="ARBA" id="ARBA00022727"/>
    </source>
</evidence>
<dbReference type="SUPFAM" id="SSF52540">
    <property type="entry name" value="P-loop containing nucleoside triphosphate hydrolases"/>
    <property type="match status" value="1"/>
</dbReference>
<feature type="domain" description="Thymidylate kinase-like" evidence="12">
    <location>
        <begin position="8"/>
        <end position="197"/>
    </location>
</feature>
<evidence type="ECO:0000256" key="1">
    <source>
        <dbReference type="ARBA" id="ARBA00009776"/>
    </source>
</evidence>
<evidence type="ECO:0000256" key="6">
    <source>
        <dbReference type="ARBA" id="ARBA00022741"/>
    </source>
</evidence>
<dbReference type="OrthoDB" id="9774907at2"/>
<comment type="caution">
    <text evidence="13">The sequence shown here is derived from an EMBL/GenBank/DDBJ whole genome shotgun (WGS) entry which is preliminary data.</text>
</comment>
<dbReference type="CDD" id="cd01672">
    <property type="entry name" value="TMPK"/>
    <property type="match status" value="1"/>
</dbReference>
<evidence type="ECO:0000256" key="9">
    <source>
        <dbReference type="ARBA" id="ARBA00048743"/>
    </source>
</evidence>
<dbReference type="GO" id="GO:0006227">
    <property type="term" value="P:dUDP biosynthetic process"/>
    <property type="evidence" value="ECO:0007669"/>
    <property type="project" value="TreeGrafter"/>
</dbReference>
<dbReference type="GO" id="GO:0005829">
    <property type="term" value="C:cytosol"/>
    <property type="evidence" value="ECO:0007669"/>
    <property type="project" value="TreeGrafter"/>
</dbReference>
<dbReference type="NCBIfam" id="TIGR00041">
    <property type="entry name" value="DTMP_kinase"/>
    <property type="match status" value="1"/>
</dbReference>
<dbReference type="InterPro" id="IPR018094">
    <property type="entry name" value="Thymidylate_kinase"/>
</dbReference>
<organism evidence="13 14">
    <name type="scientific">Senegalia massiliensis</name>
    <dbReference type="NCBI Taxonomy" id="1720316"/>
    <lineage>
        <taxon>Bacteria</taxon>
        <taxon>Bacillati</taxon>
        <taxon>Bacillota</taxon>
        <taxon>Clostridia</taxon>
        <taxon>Eubacteriales</taxon>
        <taxon>Clostridiaceae</taxon>
        <taxon>Senegalia</taxon>
    </lineage>
</organism>
<dbReference type="InterPro" id="IPR027417">
    <property type="entry name" value="P-loop_NTPase"/>
</dbReference>
<dbReference type="HAMAP" id="MF_00165">
    <property type="entry name" value="Thymidylate_kinase"/>
    <property type="match status" value="1"/>
</dbReference>
<dbReference type="GO" id="GO:0005524">
    <property type="term" value="F:ATP binding"/>
    <property type="evidence" value="ECO:0007669"/>
    <property type="project" value="UniProtKB-UniRule"/>
</dbReference>
<evidence type="ECO:0000256" key="4">
    <source>
        <dbReference type="ARBA" id="ARBA00022679"/>
    </source>
</evidence>
<evidence type="ECO:0000256" key="10">
    <source>
        <dbReference type="ARBA" id="ARBA00057735"/>
    </source>
</evidence>
<comment type="function">
    <text evidence="10 11">Phosphorylation of dTMP to form dTDP in both de novo and salvage pathways of dTTP synthesis.</text>
</comment>
<dbReference type="Proteomes" id="UP000467132">
    <property type="component" value="Unassembled WGS sequence"/>
</dbReference>
<keyword evidence="14" id="KW-1185">Reference proteome</keyword>
<comment type="catalytic activity">
    <reaction evidence="9 11">
        <text>dTMP + ATP = dTDP + ADP</text>
        <dbReference type="Rhea" id="RHEA:13517"/>
        <dbReference type="ChEBI" id="CHEBI:30616"/>
        <dbReference type="ChEBI" id="CHEBI:58369"/>
        <dbReference type="ChEBI" id="CHEBI:63528"/>
        <dbReference type="ChEBI" id="CHEBI:456216"/>
        <dbReference type="EC" id="2.7.4.9"/>
    </reaction>
</comment>
<dbReference type="PANTHER" id="PTHR10344">
    <property type="entry name" value="THYMIDYLATE KINASE"/>
    <property type="match status" value="1"/>
</dbReference>
<keyword evidence="7 11" id="KW-0418">Kinase</keyword>
<evidence type="ECO:0000313" key="14">
    <source>
        <dbReference type="Proteomes" id="UP000467132"/>
    </source>
</evidence>
<dbReference type="PANTHER" id="PTHR10344:SF4">
    <property type="entry name" value="UMP-CMP KINASE 2, MITOCHONDRIAL"/>
    <property type="match status" value="1"/>
</dbReference>
<proteinExistence type="inferred from homology"/>
<dbReference type="GO" id="GO:0004798">
    <property type="term" value="F:dTMP kinase activity"/>
    <property type="evidence" value="ECO:0007669"/>
    <property type="project" value="UniProtKB-UniRule"/>
</dbReference>
<keyword evidence="6 11" id="KW-0547">Nucleotide-binding</keyword>
<gene>
    <name evidence="11" type="primary">tmk</name>
    <name evidence="13" type="ORF">D3Z33_05410</name>
</gene>
<reference evidence="13 14" key="1">
    <citation type="submission" date="2018-08" db="EMBL/GenBank/DDBJ databases">
        <title>Murine metabolic-syndrome-specific gut microbial biobank.</title>
        <authorList>
            <person name="Liu C."/>
        </authorList>
    </citation>
    <scope>NUCLEOTIDE SEQUENCE [LARGE SCALE GENOMIC DNA]</scope>
    <source>
        <strain evidence="13 14">583</strain>
    </source>
</reference>
<dbReference type="GO" id="GO:0006233">
    <property type="term" value="P:dTDP biosynthetic process"/>
    <property type="evidence" value="ECO:0007669"/>
    <property type="project" value="InterPro"/>
</dbReference>
<evidence type="ECO:0000256" key="2">
    <source>
        <dbReference type="ARBA" id="ARBA00012980"/>
    </source>
</evidence>
<accession>A0A845QYR0</accession>
<evidence type="ECO:0000256" key="8">
    <source>
        <dbReference type="ARBA" id="ARBA00022840"/>
    </source>
</evidence>
<sequence length="207" mass="23644">MKGLFITIEGPDGAGKSTQIELLKKYFKEKGKNIVITREPGGTLISEKIRDIILDNENIKMEYTTEALLYAASRAQHVGEKIIPALKKRQVVICDRFVHSSLIYQGLGRGLGIEEVKKINDFAIKGIMPDITLFFDISPEVALKRKGKIDKRDRLENEKIDFHKKVYDGYKKLIEKYPEEFTVIDATKSIEDIHEDVINKLYEKGLS</sequence>
<evidence type="ECO:0000256" key="3">
    <source>
        <dbReference type="ARBA" id="ARBA00017144"/>
    </source>
</evidence>
<dbReference type="RefSeq" id="WP_160196769.1">
    <property type="nucleotide sequence ID" value="NZ_QXXA01000005.1"/>
</dbReference>
<dbReference type="GO" id="GO:0006235">
    <property type="term" value="P:dTTP biosynthetic process"/>
    <property type="evidence" value="ECO:0007669"/>
    <property type="project" value="UniProtKB-UniRule"/>
</dbReference>
<protein>
    <recommendedName>
        <fullName evidence="3 11">Thymidylate kinase</fullName>
        <ecNumber evidence="2 11">2.7.4.9</ecNumber>
    </recommendedName>
    <alternativeName>
        <fullName evidence="11">dTMP kinase</fullName>
    </alternativeName>
</protein>
<evidence type="ECO:0000256" key="7">
    <source>
        <dbReference type="ARBA" id="ARBA00022777"/>
    </source>
</evidence>
<feature type="binding site" evidence="11">
    <location>
        <begin position="10"/>
        <end position="17"/>
    </location>
    <ligand>
        <name>ATP</name>
        <dbReference type="ChEBI" id="CHEBI:30616"/>
    </ligand>
</feature>
<dbReference type="Pfam" id="PF02223">
    <property type="entry name" value="Thymidylate_kin"/>
    <property type="match status" value="1"/>
</dbReference>
<keyword evidence="4 11" id="KW-0808">Transferase</keyword>
<evidence type="ECO:0000256" key="11">
    <source>
        <dbReference type="HAMAP-Rule" id="MF_00165"/>
    </source>
</evidence>
<dbReference type="InterPro" id="IPR039430">
    <property type="entry name" value="Thymidylate_kin-like_dom"/>
</dbReference>
<comment type="similarity">
    <text evidence="1 11">Belongs to the thymidylate kinase family.</text>
</comment>
<dbReference type="Gene3D" id="3.40.50.300">
    <property type="entry name" value="P-loop containing nucleotide triphosphate hydrolases"/>
    <property type="match status" value="1"/>
</dbReference>
<dbReference type="EMBL" id="QXXA01000005">
    <property type="protein sequence ID" value="NBI06298.1"/>
    <property type="molecule type" value="Genomic_DNA"/>
</dbReference>
<keyword evidence="5 11" id="KW-0545">Nucleotide biosynthesis</keyword>
<evidence type="ECO:0000313" key="13">
    <source>
        <dbReference type="EMBL" id="NBI06298.1"/>
    </source>
</evidence>
<evidence type="ECO:0000259" key="12">
    <source>
        <dbReference type="Pfam" id="PF02223"/>
    </source>
</evidence>
<dbReference type="EC" id="2.7.4.9" evidence="2 11"/>
<dbReference type="AlphaFoldDB" id="A0A845QYR0"/>